<dbReference type="AlphaFoldDB" id="A0A840S9R0"/>
<dbReference type="Gene3D" id="3.40.390.10">
    <property type="entry name" value="Collagenase (Catalytic Domain)"/>
    <property type="match status" value="1"/>
</dbReference>
<accession>A0A840S9R0</accession>
<gene>
    <name evidence="6" type="ORF">HNQ51_002843</name>
</gene>
<dbReference type="SUPFAM" id="SSF51294">
    <property type="entry name" value="Hedgehog/intein (Hint) domain"/>
    <property type="match status" value="2"/>
</dbReference>
<evidence type="ECO:0000256" key="4">
    <source>
        <dbReference type="ARBA" id="ARBA00022833"/>
    </source>
</evidence>
<dbReference type="Pfam" id="PF13403">
    <property type="entry name" value="Hint_2"/>
    <property type="match status" value="1"/>
</dbReference>
<reference evidence="6 7" key="1">
    <citation type="submission" date="2020-08" db="EMBL/GenBank/DDBJ databases">
        <title>Genomic Encyclopedia of Type Strains, Phase IV (KMG-IV): sequencing the most valuable type-strain genomes for metagenomic binning, comparative biology and taxonomic classification.</title>
        <authorList>
            <person name="Goeker M."/>
        </authorList>
    </citation>
    <scope>NUCLEOTIDE SEQUENCE [LARGE SCALE GENOMIC DNA]</scope>
    <source>
        <strain evidence="6 7">DSM 23958</strain>
    </source>
</reference>
<dbReference type="InterPro" id="IPR030934">
    <property type="entry name" value="Intein_C"/>
</dbReference>
<dbReference type="SMART" id="SM00306">
    <property type="entry name" value="HintN"/>
    <property type="match status" value="2"/>
</dbReference>
<keyword evidence="1" id="KW-0645">Protease</keyword>
<keyword evidence="4" id="KW-0862">Zinc</keyword>
<dbReference type="GO" id="GO:0004222">
    <property type="term" value="F:metalloendopeptidase activity"/>
    <property type="evidence" value="ECO:0007669"/>
    <property type="project" value="InterPro"/>
</dbReference>
<evidence type="ECO:0000256" key="2">
    <source>
        <dbReference type="ARBA" id="ARBA00022723"/>
    </source>
</evidence>
<dbReference type="RefSeq" id="WP_138856547.1">
    <property type="nucleotide sequence ID" value="NZ_CP040709.1"/>
</dbReference>
<organism evidence="6 7">
    <name type="scientific">Inhella inkyongensis</name>
    <dbReference type="NCBI Taxonomy" id="392593"/>
    <lineage>
        <taxon>Bacteria</taxon>
        <taxon>Pseudomonadati</taxon>
        <taxon>Pseudomonadota</taxon>
        <taxon>Betaproteobacteria</taxon>
        <taxon>Burkholderiales</taxon>
        <taxon>Sphaerotilaceae</taxon>
        <taxon>Inhella</taxon>
    </lineage>
</organism>
<dbReference type="InterPro" id="IPR024079">
    <property type="entry name" value="MetalloPept_cat_dom_sf"/>
</dbReference>
<evidence type="ECO:0000259" key="5">
    <source>
        <dbReference type="SMART" id="SM00306"/>
    </source>
</evidence>
<sequence length="953" mass="103153">MSPTQNDTIESARDDDVTGQRISDGRIIAVEDYARAAEGMLSLDPSGKPFYIGCFAAGTLVHTAEGLQPIEKIRVGTQVLAQPEDGGEQALRRVINKMSTLDQPLMAIQIKIEGEHGADFTTLFATPNHPFWVETAHTEDGKHWLAAECLEPCMGLQLADGRRAEVHAAALIRRTQHEDILFAADARVQQGQVLCLKDGQLQVADAAQVALLGDLRLGEAYRAPVYNFEVEEFHTYYVAEVGVWVHNTGCQADAAINNTLVIADDRASIREGQPHNCFVAGTLVHTKEGLVPIEQIKVGDWVLSYPDDQQPPDRFREPHEYAYKRVLQTYVSANQAVKEFPVQNLASGNVEYFTATLSHPIFVANRGWMTLGEILAGRQRVAVETHRFRNIILGGLFKDKGLATVYNIEVEDFNTYYVGEEGVWVHNCDPHSTRKISDLDGLLDFVQTGNGRIEIFRIDNFKNDNKANLTAYSGKVGEDAMKLGLEMALQREVRTDLINASRNGPDGSVFIEAAESPTGKALWLVPESKASVRNKFTDVATLAPTEKAIKWLYEGSGEAFKPGGDPAPNRYVKGGTHDYTDGQGRINNQILDAAIQREFRKIYDLYRAGKLDIVAFIVDTSLPPAGATGTVSTQLVANPGKSAMVDFQSIGGFVPALTSADVQLVFTAAQQYWFNAGASVAELDRIQVNVGDLSNSEVGRTLGHQITLSANGAGWGWFVDATPTQSEEFAPGAGADSFQALAGSAAAGKLDLLTVLIHEMGHALGLGHSSQADAVMDAVLSPGERHLPGADERAGLQGQGGFVQTNRVYLTQVRARTGQDQPRPAAPLFQQVANPSFTNGSFAGAAGGLPAGWFGSGGVAAQPGQALLSESSGSQTRLSQLFQLSAQDRLLGLALGCDKQWRERLVRTVPRWRRMVGAGGTLPRHALLLRQGSWAIGKRSPQSLPGFDAVIPL</sequence>
<feature type="domain" description="Hint" evidence="5">
    <location>
        <begin position="275"/>
        <end position="385"/>
    </location>
</feature>
<dbReference type="CDD" id="cd00081">
    <property type="entry name" value="Hint"/>
    <property type="match status" value="1"/>
</dbReference>
<protein>
    <recommendedName>
        <fullName evidence="5">Hint domain-containing protein</fullName>
    </recommendedName>
</protein>
<evidence type="ECO:0000313" key="6">
    <source>
        <dbReference type="EMBL" id="MBB5205524.1"/>
    </source>
</evidence>
<evidence type="ECO:0000256" key="1">
    <source>
        <dbReference type="ARBA" id="ARBA00022670"/>
    </source>
</evidence>
<keyword evidence="7" id="KW-1185">Reference proteome</keyword>
<feature type="domain" description="Hint" evidence="5">
    <location>
        <begin position="52"/>
        <end position="160"/>
    </location>
</feature>
<dbReference type="Pfam" id="PF00413">
    <property type="entry name" value="Peptidase_M10"/>
    <property type="match status" value="1"/>
</dbReference>
<evidence type="ECO:0000313" key="7">
    <source>
        <dbReference type="Proteomes" id="UP000554837"/>
    </source>
</evidence>
<comment type="caution">
    <text evidence="6">The sequence shown here is derived from an EMBL/GenBank/DDBJ whole genome shotgun (WGS) entry which is preliminary data.</text>
</comment>
<dbReference type="GO" id="GO:0031012">
    <property type="term" value="C:extracellular matrix"/>
    <property type="evidence" value="ECO:0007669"/>
    <property type="project" value="InterPro"/>
</dbReference>
<dbReference type="Pfam" id="PF07591">
    <property type="entry name" value="PT-HINT"/>
    <property type="match status" value="1"/>
</dbReference>
<dbReference type="GO" id="GO:0008270">
    <property type="term" value="F:zinc ion binding"/>
    <property type="evidence" value="ECO:0007669"/>
    <property type="project" value="InterPro"/>
</dbReference>
<dbReference type="EMBL" id="JACHHO010000004">
    <property type="protein sequence ID" value="MBB5205524.1"/>
    <property type="molecule type" value="Genomic_DNA"/>
</dbReference>
<keyword evidence="3" id="KW-0378">Hydrolase</keyword>
<dbReference type="Proteomes" id="UP000554837">
    <property type="component" value="Unassembled WGS sequence"/>
</dbReference>
<evidence type="ECO:0000256" key="3">
    <source>
        <dbReference type="ARBA" id="ARBA00022801"/>
    </source>
</evidence>
<dbReference type="PROSITE" id="PS50818">
    <property type="entry name" value="INTEIN_C_TER"/>
    <property type="match status" value="2"/>
</dbReference>
<keyword evidence="2" id="KW-0479">Metal-binding</keyword>
<dbReference type="InterPro" id="IPR003587">
    <property type="entry name" value="Hint_dom_N"/>
</dbReference>
<name>A0A840S9R0_9BURK</name>
<dbReference type="Gene3D" id="2.170.16.10">
    <property type="entry name" value="Hedgehog/Intein (Hint) domain"/>
    <property type="match status" value="2"/>
</dbReference>
<dbReference type="InterPro" id="IPR001818">
    <property type="entry name" value="Pept_M10_metallopeptidase"/>
</dbReference>
<dbReference type="OrthoDB" id="5666689at2"/>
<dbReference type="SUPFAM" id="SSF55486">
    <property type="entry name" value="Metalloproteases ('zincins'), catalytic domain"/>
    <property type="match status" value="1"/>
</dbReference>
<proteinExistence type="predicted"/>
<dbReference type="InterPro" id="IPR028992">
    <property type="entry name" value="Hedgehog/Intein_dom"/>
</dbReference>
<dbReference type="GO" id="GO:0006508">
    <property type="term" value="P:proteolysis"/>
    <property type="evidence" value="ECO:0007669"/>
    <property type="project" value="UniProtKB-KW"/>
</dbReference>
<dbReference type="NCBIfam" id="TIGR01443">
    <property type="entry name" value="intein_Cterm"/>
    <property type="match status" value="2"/>
</dbReference>
<dbReference type="InterPro" id="IPR036844">
    <property type="entry name" value="Hint_dom_sf"/>
</dbReference>